<evidence type="ECO:0000313" key="2">
    <source>
        <dbReference type="Proteomes" id="UP000317429"/>
    </source>
</evidence>
<dbReference type="EMBL" id="CP036291">
    <property type="protein sequence ID" value="QDU89007.1"/>
    <property type="molecule type" value="Genomic_DNA"/>
</dbReference>
<dbReference type="KEGG" id="pnd:Pla175_23920"/>
<organism evidence="1 2">
    <name type="scientific">Pirellulimonas nuda</name>
    <dbReference type="NCBI Taxonomy" id="2528009"/>
    <lineage>
        <taxon>Bacteria</taxon>
        <taxon>Pseudomonadati</taxon>
        <taxon>Planctomycetota</taxon>
        <taxon>Planctomycetia</taxon>
        <taxon>Pirellulales</taxon>
        <taxon>Lacipirellulaceae</taxon>
        <taxon>Pirellulimonas</taxon>
    </lineage>
</organism>
<name>A0A518DBZ3_9BACT</name>
<sequence length="39" mass="4462">MQGKSLVVVGRLSLFDSLRDEGREVLLCREPAHGHTIWR</sequence>
<evidence type="ECO:0000313" key="1">
    <source>
        <dbReference type="EMBL" id="QDU89007.1"/>
    </source>
</evidence>
<gene>
    <name evidence="1" type="ORF">Pla175_23920</name>
</gene>
<reference evidence="1 2" key="1">
    <citation type="submission" date="2019-02" db="EMBL/GenBank/DDBJ databases">
        <title>Deep-cultivation of Planctomycetes and their phenomic and genomic characterization uncovers novel biology.</title>
        <authorList>
            <person name="Wiegand S."/>
            <person name="Jogler M."/>
            <person name="Boedeker C."/>
            <person name="Pinto D."/>
            <person name="Vollmers J."/>
            <person name="Rivas-Marin E."/>
            <person name="Kohn T."/>
            <person name="Peeters S.H."/>
            <person name="Heuer A."/>
            <person name="Rast P."/>
            <person name="Oberbeckmann S."/>
            <person name="Bunk B."/>
            <person name="Jeske O."/>
            <person name="Meyerdierks A."/>
            <person name="Storesund J.E."/>
            <person name="Kallscheuer N."/>
            <person name="Luecker S."/>
            <person name="Lage O.M."/>
            <person name="Pohl T."/>
            <person name="Merkel B.J."/>
            <person name="Hornburger P."/>
            <person name="Mueller R.-W."/>
            <person name="Bruemmer F."/>
            <person name="Labrenz M."/>
            <person name="Spormann A.M."/>
            <person name="Op den Camp H."/>
            <person name="Overmann J."/>
            <person name="Amann R."/>
            <person name="Jetten M.S.M."/>
            <person name="Mascher T."/>
            <person name="Medema M.H."/>
            <person name="Devos D.P."/>
            <person name="Kaster A.-K."/>
            <person name="Ovreas L."/>
            <person name="Rohde M."/>
            <person name="Galperin M.Y."/>
            <person name="Jogler C."/>
        </authorList>
    </citation>
    <scope>NUCLEOTIDE SEQUENCE [LARGE SCALE GENOMIC DNA]</scope>
    <source>
        <strain evidence="1 2">Pla175</strain>
    </source>
</reference>
<protein>
    <submittedName>
        <fullName evidence="1">Uncharacterized protein</fullName>
    </submittedName>
</protein>
<dbReference type="Proteomes" id="UP000317429">
    <property type="component" value="Chromosome"/>
</dbReference>
<proteinExistence type="predicted"/>
<keyword evidence="2" id="KW-1185">Reference proteome</keyword>
<accession>A0A518DBZ3</accession>
<dbReference type="AlphaFoldDB" id="A0A518DBZ3"/>